<feature type="region of interest" description="Disordered" evidence="7">
    <location>
        <begin position="925"/>
        <end position="967"/>
    </location>
</feature>
<dbReference type="Proteomes" id="UP000828390">
    <property type="component" value="Unassembled WGS sequence"/>
</dbReference>
<dbReference type="InterPro" id="IPR016024">
    <property type="entry name" value="ARM-type_fold"/>
</dbReference>
<evidence type="ECO:0000256" key="1">
    <source>
        <dbReference type="ARBA" id="ARBA00010886"/>
    </source>
</evidence>
<gene>
    <name evidence="9" type="ORF">DPMN_018855</name>
</gene>
<feature type="region of interest" description="Disordered" evidence="7">
    <location>
        <begin position="1192"/>
        <end position="1211"/>
    </location>
</feature>
<proteinExistence type="inferred from homology"/>
<dbReference type="SUPFAM" id="SSF56112">
    <property type="entry name" value="Protein kinase-like (PK-like)"/>
    <property type="match status" value="1"/>
</dbReference>
<keyword evidence="5 6" id="KW-0067">ATP-binding</keyword>
<feature type="compositionally biased region" description="Low complexity" evidence="7">
    <location>
        <begin position="863"/>
        <end position="896"/>
    </location>
</feature>
<evidence type="ECO:0000256" key="6">
    <source>
        <dbReference type="PROSITE-ProRule" id="PRU10141"/>
    </source>
</evidence>
<dbReference type="GO" id="GO:0005524">
    <property type="term" value="F:ATP binding"/>
    <property type="evidence" value="ECO:0007669"/>
    <property type="project" value="UniProtKB-UniRule"/>
</dbReference>
<dbReference type="InterPro" id="IPR008266">
    <property type="entry name" value="Tyr_kinase_AS"/>
</dbReference>
<dbReference type="PROSITE" id="PS50011">
    <property type="entry name" value="PROTEIN_KINASE_DOM"/>
    <property type="match status" value="1"/>
</dbReference>
<reference evidence="9" key="1">
    <citation type="journal article" date="2019" name="bioRxiv">
        <title>The Genome of the Zebra Mussel, Dreissena polymorpha: A Resource for Invasive Species Research.</title>
        <authorList>
            <person name="McCartney M.A."/>
            <person name="Auch B."/>
            <person name="Kono T."/>
            <person name="Mallez S."/>
            <person name="Zhang Y."/>
            <person name="Obille A."/>
            <person name="Becker A."/>
            <person name="Abrahante J.E."/>
            <person name="Garbe J."/>
            <person name="Badalamenti J.P."/>
            <person name="Herman A."/>
            <person name="Mangelson H."/>
            <person name="Liachko I."/>
            <person name="Sullivan S."/>
            <person name="Sone E.D."/>
            <person name="Koren S."/>
            <person name="Silverstein K.A.T."/>
            <person name="Beckman K.B."/>
            <person name="Gohl D.M."/>
        </authorList>
    </citation>
    <scope>NUCLEOTIDE SEQUENCE</scope>
    <source>
        <strain evidence="9">Duluth1</strain>
        <tissue evidence="9">Whole animal</tissue>
    </source>
</reference>
<dbReference type="PANTHER" id="PTHR43671">
    <property type="entry name" value="SERINE/THREONINE-PROTEIN KINASE NEK"/>
    <property type="match status" value="1"/>
</dbReference>
<dbReference type="InterPro" id="IPR011989">
    <property type="entry name" value="ARM-like"/>
</dbReference>
<dbReference type="InterPro" id="IPR017441">
    <property type="entry name" value="Protein_kinase_ATP_BS"/>
</dbReference>
<accession>A0A9D4NHC8</accession>
<dbReference type="InterPro" id="IPR011009">
    <property type="entry name" value="Kinase-like_dom_sf"/>
</dbReference>
<feature type="domain" description="Protein kinase" evidence="8">
    <location>
        <begin position="515"/>
        <end position="785"/>
    </location>
</feature>
<sequence length="1211" mass="134678">MVTKDCLHVRRVCTDRVSLPAIDAQYQGINIEQRKLQQLIGLLKQTEPQKKVLDSSPAVSQTGQWPSVHRVKGQSLPPETSELQRFCLQYHAERNFSKHACHKKFLELFTLLIKLRLCNSAWMEESVPDSVLQLLMCLRIMLRDPVYQAHFFTLRAEDQLSGYMERATGTYLQFGETHCMVDILKEMTNIFQKLSSIVEQQQRVIACGAHRALVLLLTSGDVLLLHCALATLVCLAQCQRTCEQLVDMNCIEQLLIIVQGYDNVSKKQATRLLGQLCQDVRTATALKLHDGVPILLSQLVSDSASLLHQVVRCICSLCVDSEISKNVRQMGGIPLLLSILNDRTFISEQTETSGTGSAGLHQRTGVPDQDFSETQYKLKQACCNALCQLVLSDTNAQQIAEANGVYSLGQLILPPSEGAVSARERKAAAQLQRSAFRTLRFLFSMERNRRLFKKLFPAELYILFIDVGHYNWDMAAYKPLVQAINGLSPDQLKSVRDGVGELNQNRTPTHYIQDYAVFEHLGRGAFGSVYKVRKKVGQTFLALKEIDMKNPAFGKSSTERDKSMGEALSELQIMRQGIRHPNIVRYHKTFVQASTLFIIMDLIEGAPLNEHFNSLREKQSRFAETRIWHILLQMLQALRYLHKDKGIVHRDLTPNNIMLAEDDKVTITDFGLAKVKGTDTSKMTSQCGTILYSSPEMVEGAPYTEKVDVWALGCILYQMCVLDPPFYNTNMLKLVTDIVQGIYKPVPDGLYSDRLVNLIKRCICPRADLRPDTEQLAGSLSDVILRHMDAVQAAQVSLQNKLDRERRKTQKHFVESNQLMQGYHRLFASPYRPCNLGDSQGLGTSGCDSQQSSALNSPMENESVSWTSDDDSWQSSECDSLSRESSAGSSRGGSQRLHSHLPPVPTPHSLSQQLAVDIPQIAKVSRDSGFGSCDPSPVSPDARRYSRSYSTPGNSSGPKKKTLKAKEPQTLTISNRRVRQINDPITQLLHTLHKIVYISQLPPTLSPNPRRRVIERFKRALFAPGSSSLHLKGELHKLNIGSREVIDLNVGSLSERINSAGSDWSLGSGLNAGTSDTSLGCRSREGSGKLRSRSSSRPRVGSAGSGSSDSSLGSTIKDTPTPRSLSDTLGSTIKGTPTPRSLSDTLTTRDPPDSLIVDVTHLEQEDNVTYEQLQSMIETVLVECGYYSGGNESRNGSKKAMTPDVARARIQ</sequence>
<evidence type="ECO:0000259" key="8">
    <source>
        <dbReference type="PROSITE" id="PS50011"/>
    </source>
</evidence>
<evidence type="ECO:0000256" key="3">
    <source>
        <dbReference type="ARBA" id="ARBA00022741"/>
    </source>
</evidence>
<dbReference type="OrthoDB" id="248923at2759"/>
<feature type="region of interest" description="Disordered" evidence="7">
    <location>
        <begin position="53"/>
        <end position="72"/>
    </location>
</feature>
<comment type="similarity">
    <text evidence="1">Belongs to the protein kinase superfamily. NEK Ser/Thr protein kinase family. NIMA subfamily.</text>
</comment>
<feature type="compositionally biased region" description="Polar residues" evidence="7">
    <location>
        <begin position="841"/>
        <end position="862"/>
    </location>
</feature>
<evidence type="ECO:0000313" key="9">
    <source>
        <dbReference type="EMBL" id="KAH3894698.1"/>
    </source>
</evidence>
<feature type="region of interest" description="Disordered" evidence="7">
    <location>
        <begin position="1075"/>
        <end position="1153"/>
    </location>
</feature>
<keyword evidence="2" id="KW-0808">Transferase</keyword>
<feature type="compositionally biased region" description="Low complexity" evidence="7">
    <location>
        <begin position="1097"/>
        <end position="1114"/>
    </location>
</feature>
<reference evidence="9" key="2">
    <citation type="submission" date="2020-11" db="EMBL/GenBank/DDBJ databases">
        <authorList>
            <person name="McCartney M.A."/>
            <person name="Auch B."/>
            <person name="Kono T."/>
            <person name="Mallez S."/>
            <person name="Becker A."/>
            <person name="Gohl D.M."/>
            <person name="Silverstein K.A.T."/>
            <person name="Koren S."/>
            <person name="Bechman K.B."/>
            <person name="Herman A."/>
            <person name="Abrahante J.E."/>
            <person name="Garbe J."/>
        </authorList>
    </citation>
    <scope>NUCLEOTIDE SEQUENCE</scope>
    <source>
        <strain evidence="9">Duluth1</strain>
        <tissue evidence="9">Whole animal</tissue>
    </source>
</reference>
<feature type="binding site" evidence="6">
    <location>
        <position position="544"/>
    </location>
    <ligand>
        <name>ATP</name>
        <dbReference type="ChEBI" id="CHEBI:30616"/>
    </ligand>
</feature>
<feature type="compositionally biased region" description="Polar residues" evidence="7">
    <location>
        <begin position="1116"/>
        <end position="1148"/>
    </location>
</feature>
<name>A0A9D4NHC8_DREPO</name>
<dbReference type="InterPro" id="IPR050660">
    <property type="entry name" value="NEK_Ser/Thr_kinase"/>
</dbReference>
<dbReference type="SMART" id="SM00185">
    <property type="entry name" value="ARM"/>
    <property type="match status" value="5"/>
</dbReference>
<dbReference type="PROSITE" id="PS00109">
    <property type="entry name" value="PROTEIN_KINASE_TYR"/>
    <property type="match status" value="1"/>
</dbReference>
<keyword evidence="4" id="KW-0418">Kinase</keyword>
<keyword evidence="10" id="KW-1185">Reference proteome</keyword>
<feature type="region of interest" description="Disordered" evidence="7">
    <location>
        <begin position="841"/>
        <end position="910"/>
    </location>
</feature>
<feature type="compositionally biased region" description="Polar residues" evidence="7">
    <location>
        <begin position="947"/>
        <end position="957"/>
    </location>
</feature>
<dbReference type="Pfam" id="PF00069">
    <property type="entry name" value="Pkinase"/>
    <property type="match status" value="1"/>
</dbReference>
<dbReference type="Gene3D" id="1.10.510.10">
    <property type="entry name" value="Transferase(Phosphotransferase) domain 1"/>
    <property type="match status" value="1"/>
</dbReference>
<dbReference type="GO" id="GO:1902749">
    <property type="term" value="P:regulation of cell cycle G2/M phase transition"/>
    <property type="evidence" value="ECO:0007669"/>
    <property type="project" value="TreeGrafter"/>
</dbReference>
<dbReference type="AlphaFoldDB" id="A0A9D4NHC8"/>
<organism evidence="9 10">
    <name type="scientific">Dreissena polymorpha</name>
    <name type="common">Zebra mussel</name>
    <name type="synonym">Mytilus polymorpha</name>
    <dbReference type="NCBI Taxonomy" id="45954"/>
    <lineage>
        <taxon>Eukaryota</taxon>
        <taxon>Metazoa</taxon>
        <taxon>Spiralia</taxon>
        <taxon>Lophotrochozoa</taxon>
        <taxon>Mollusca</taxon>
        <taxon>Bivalvia</taxon>
        <taxon>Autobranchia</taxon>
        <taxon>Heteroconchia</taxon>
        <taxon>Euheterodonta</taxon>
        <taxon>Imparidentia</taxon>
        <taxon>Neoheterodontei</taxon>
        <taxon>Myida</taxon>
        <taxon>Dreissenoidea</taxon>
        <taxon>Dreissenidae</taxon>
        <taxon>Dreissena</taxon>
    </lineage>
</organism>
<dbReference type="PANTHER" id="PTHR43671:SF92">
    <property type="entry name" value="SERINE_THREONINE-PROTEIN KINASE NEK10"/>
    <property type="match status" value="1"/>
</dbReference>
<evidence type="ECO:0000256" key="5">
    <source>
        <dbReference type="ARBA" id="ARBA00022840"/>
    </source>
</evidence>
<dbReference type="PROSITE" id="PS00107">
    <property type="entry name" value="PROTEIN_KINASE_ATP"/>
    <property type="match status" value="1"/>
</dbReference>
<evidence type="ECO:0000256" key="2">
    <source>
        <dbReference type="ARBA" id="ARBA00022679"/>
    </source>
</evidence>
<dbReference type="GO" id="GO:0004674">
    <property type="term" value="F:protein serine/threonine kinase activity"/>
    <property type="evidence" value="ECO:0007669"/>
    <property type="project" value="TreeGrafter"/>
</dbReference>
<protein>
    <recommendedName>
        <fullName evidence="8">Protein kinase domain-containing protein</fullName>
    </recommendedName>
</protein>
<dbReference type="SUPFAM" id="SSF48371">
    <property type="entry name" value="ARM repeat"/>
    <property type="match status" value="1"/>
</dbReference>
<keyword evidence="3 6" id="KW-0547">Nucleotide-binding</keyword>
<evidence type="ECO:0000256" key="4">
    <source>
        <dbReference type="ARBA" id="ARBA00022777"/>
    </source>
</evidence>
<dbReference type="EMBL" id="JAIWYP010000001">
    <property type="protein sequence ID" value="KAH3894698.1"/>
    <property type="molecule type" value="Genomic_DNA"/>
</dbReference>
<comment type="caution">
    <text evidence="9">The sequence shown here is derived from an EMBL/GenBank/DDBJ whole genome shotgun (WGS) entry which is preliminary data.</text>
</comment>
<evidence type="ECO:0000256" key="7">
    <source>
        <dbReference type="SAM" id="MobiDB-lite"/>
    </source>
</evidence>
<dbReference type="InterPro" id="IPR000225">
    <property type="entry name" value="Armadillo"/>
</dbReference>
<dbReference type="Gene3D" id="1.25.10.10">
    <property type="entry name" value="Leucine-rich Repeat Variant"/>
    <property type="match status" value="1"/>
</dbReference>
<dbReference type="InterPro" id="IPR000719">
    <property type="entry name" value="Prot_kinase_dom"/>
</dbReference>
<evidence type="ECO:0000313" key="10">
    <source>
        <dbReference type="Proteomes" id="UP000828390"/>
    </source>
</evidence>